<dbReference type="Gene3D" id="1.10.287.1150">
    <property type="entry name" value="TPP helical domain"/>
    <property type="match status" value="1"/>
</dbReference>
<dbReference type="GO" id="GO:0004149">
    <property type="term" value="F:dihydrolipoyllysine-residue succinyltransferase activity"/>
    <property type="evidence" value="ECO:0007669"/>
    <property type="project" value="UniProtKB-EC"/>
</dbReference>
<feature type="compositionally biased region" description="Basic and acidic residues" evidence="14">
    <location>
        <begin position="100"/>
        <end position="118"/>
    </location>
</feature>
<dbReference type="InterPro" id="IPR001078">
    <property type="entry name" value="2-oxoacid_DH_actylTfrase"/>
</dbReference>
<comment type="function">
    <text evidence="3">E1 component of the 2-oxoglutarate dehydrogenase (OGDH) complex which catalyzes the decarboxylation of 2-oxoglutarate, the first step in the conversion of 2-oxoglutarate to succinyl-CoA and CO(2).</text>
</comment>
<dbReference type="InterPro" id="IPR032106">
    <property type="entry name" value="2-oxogl_dehyd_N"/>
</dbReference>
<dbReference type="InterPro" id="IPR011603">
    <property type="entry name" value="2oxoglutarate_DH_E1"/>
</dbReference>
<evidence type="ECO:0000313" key="17">
    <source>
        <dbReference type="Proteomes" id="UP000673975"/>
    </source>
</evidence>
<evidence type="ECO:0000256" key="2">
    <source>
        <dbReference type="ARBA" id="ARBA00001964"/>
    </source>
</evidence>
<feature type="domain" description="Transketolase-like pyrimidine-binding" evidence="15">
    <location>
        <begin position="904"/>
        <end position="1097"/>
    </location>
</feature>
<dbReference type="PANTHER" id="PTHR23152:SF4">
    <property type="entry name" value="2-OXOADIPATE DEHYDROGENASE COMPLEX COMPONENT E1"/>
    <property type="match status" value="1"/>
</dbReference>
<comment type="cofactor">
    <cofactor evidence="2">
        <name>thiamine diphosphate</name>
        <dbReference type="ChEBI" id="CHEBI:58937"/>
    </cofactor>
</comment>
<dbReference type="Pfam" id="PF00676">
    <property type="entry name" value="E1_dh"/>
    <property type="match status" value="1"/>
</dbReference>
<dbReference type="GO" id="GO:0016829">
    <property type="term" value="F:lyase activity"/>
    <property type="evidence" value="ECO:0007669"/>
    <property type="project" value="UniProtKB-KW"/>
</dbReference>
<feature type="region of interest" description="Disordered" evidence="14">
    <location>
        <begin position="38"/>
        <end position="118"/>
    </location>
</feature>
<keyword evidence="8" id="KW-0460">Magnesium</keyword>
<dbReference type="FunFam" id="3.40.50.11610:FF:000002">
    <property type="entry name" value="2-oxoglutarate dehydrogenase E1 component"/>
    <property type="match status" value="1"/>
</dbReference>
<dbReference type="Gene3D" id="3.30.559.10">
    <property type="entry name" value="Chloramphenicol acetyltransferase-like domain"/>
    <property type="match status" value="1"/>
</dbReference>
<evidence type="ECO:0000256" key="5">
    <source>
        <dbReference type="ARBA" id="ARBA00006936"/>
    </source>
</evidence>
<dbReference type="Pfam" id="PF16078">
    <property type="entry name" value="2-oxogl_dehyd_N"/>
    <property type="match status" value="1"/>
</dbReference>
<dbReference type="AlphaFoldDB" id="A0A8J7RI52"/>
<evidence type="ECO:0000256" key="8">
    <source>
        <dbReference type="ARBA" id="ARBA00022842"/>
    </source>
</evidence>
<dbReference type="SMART" id="SM00861">
    <property type="entry name" value="Transket_pyr"/>
    <property type="match status" value="1"/>
</dbReference>
<keyword evidence="11" id="KW-0511">Multifunctional enzyme</keyword>
<dbReference type="InterPro" id="IPR005475">
    <property type="entry name" value="Transketolase-like_Pyr-bd"/>
</dbReference>
<dbReference type="UniPathway" id="UPA00223">
    <property type="reaction ID" value="UER00997"/>
</dbReference>
<evidence type="ECO:0000256" key="11">
    <source>
        <dbReference type="ARBA" id="ARBA00023268"/>
    </source>
</evidence>
<keyword evidence="17" id="KW-1185">Reference proteome</keyword>
<feature type="compositionally biased region" description="Basic and acidic residues" evidence="14">
    <location>
        <begin position="78"/>
        <end position="88"/>
    </location>
</feature>
<dbReference type="GO" id="GO:0004591">
    <property type="term" value="F:oxoglutarate dehydrogenase (succinyl-transferring) activity"/>
    <property type="evidence" value="ECO:0007669"/>
    <property type="project" value="UniProtKB-EC"/>
</dbReference>
<evidence type="ECO:0000256" key="13">
    <source>
        <dbReference type="ARBA" id="ARBA00052761"/>
    </source>
</evidence>
<dbReference type="CDD" id="cd02016">
    <property type="entry name" value="TPP_E1_OGDC_like"/>
    <property type="match status" value="1"/>
</dbReference>
<protein>
    <recommendedName>
        <fullName evidence="6">oxoglutarate dehydrogenase (succinyl-transferring)</fullName>
        <ecNumber evidence="6">1.2.4.2</ecNumber>
    </recommendedName>
</protein>
<dbReference type="Gene3D" id="3.40.50.12470">
    <property type="match status" value="1"/>
</dbReference>
<dbReference type="Pfam" id="PF02779">
    <property type="entry name" value="Transket_pyr"/>
    <property type="match status" value="1"/>
</dbReference>
<name>A0A8J7RI52_9BACT</name>
<evidence type="ECO:0000256" key="1">
    <source>
        <dbReference type="ARBA" id="ARBA00001946"/>
    </source>
</evidence>
<evidence type="ECO:0000256" key="12">
    <source>
        <dbReference type="ARBA" id="ARBA00051911"/>
    </source>
</evidence>
<comment type="catalytic activity">
    <reaction evidence="13">
        <text>N(6)-[(R)-dihydrolipoyl]-L-lysyl-[protein] + succinyl-CoA = N(6)-[(R)-S(8)-succinyldihydrolipoyl]-L-lysyl-[protein] + CoA</text>
        <dbReference type="Rhea" id="RHEA:15213"/>
        <dbReference type="Rhea" id="RHEA-COMP:10475"/>
        <dbReference type="Rhea" id="RHEA-COMP:20092"/>
        <dbReference type="ChEBI" id="CHEBI:57287"/>
        <dbReference type="ChEBI" id="CHEBI:57292"/>
        <dbReference type="ChEBI" id="CHEBI:83100"/>
        <dbReference type="ChEBI" id="CHEBI:83120"/>
        <dbReference type="EC" id="2.3.1.61"/>
    </reaction>
</comment>
<proteinExistence type="inferred from homology"/>
<evidence type="ECO:0000256" key="10">
    <source>
        <dbReference type="ARBA" id="ARBA00023052"/>
    </source>
</evidence>
<dbReference type="PANTHER" id="PTHR23152">
    <property type="entry name" value="2-OXOGLUTARATE DEHYDROGENASE"/>
    <property type="match status" value="1"/>
</dbReference>
<organism evidence="16 17">
    <name type="scientific">Natronogracilivirga saccharolytica</name>
    <dbReference type="NCBI Taxonomy" id="2812953"/>
    <lineage>
        <taxon>Bacteria</taxon>
        <taxon>Pseudomonadati</taxon>
        <taxon>Balneolota</taxon>
        <taxon>Balneolia</taxon>
        <taxon>Balneolales</taxon>
        <taxon>Cyclonatronaceae</taxon>
        <taxon>Natronogracilivirga</taxon>
    </lineage>
</organism>
<dbReference type="NCBIfam" id="TIGR00239">
    <property type="entry name" value="2oxo_dh_E1"/>
    <property type="match status" value="1"/>
</dbReference>
<dbReference type="NCBIfam" id="NF006914">
    <property type="entry name" value="PRK09404.1"/>
    <property type="match status" value="1"/>
</dbReference>
<dbReference type="Proteomes" id="UP000673975">
    <property type="component" value="Unassembled WGS sequence"/>
</dbReference>
<dbReference type="InterPro" id="IPR031717">
    <property type="entry name" value="ODO-1/KGD_C"/>
</dbReference>
<comment type="caution">
    <text evidence="16">The sequence shown here is derived from an EMBL/GenBank/DDBJ whole genome shotgun (WGS) entry which is preliminary data.</text>
</comment>
<dbReference type="Gene3D" id="3.40.50.970">
    <property type="match status" value="1"/>
</dbReference>
<dbReference type="NCBIfam" id="NF008907">
    <property type="entry name" value="PRK12270.1"/>
    <property type="match status" value="1"/>
</dbReference>
<dbReference type="GO" id="GO:0045252">
    <property type="term" value="C:oxoglutarate dehydrogenase complex"/>
    <property type="evidence" value="ECO:0007669"/>
    <property type="project" value="TreeGrafter"/>
</dbReference>
<evidence type="ECO:0000256" key="14">
    <source>
        <dbReference type="SAM" id="MobiDB-lite"/>
    </source>
</evidence>
<dbReference type="EC" id="1.2.4.2" evidence="6"/>
<dbReference type="InterPro" id="IPR001017">
    <property type="entry name" value="DH_E1"/>
</dbReference>
<keyword evidence="16" id="KW-0456">Lyase</keyword>
<dbReference type="GO" id="GO:0046872">
    <property type="term" value="F:metal ion binding"/>
    <property type="evidence" value="ECO:0007669"/>
    <property type="project" value="UniProtKB-KW"/>
</dbReference>
<reference evidence="16" key="1">
    <citation type="submission" date="2021-02" db="EMBL/GenBank/DDBJ databases">
        <title>Natronogracilivirga saccharolytica gen. nov. sp. nov. a new anaerobic, haloalkiliphilic carbohydrate-fermenting bacterium from soda lake and proposing of Cyclonatronumiaceae fam. nov. in the phylum Balneolaeota.</title>
        <authorList>
            <person name="Zhilina T.N."/>
            <person name="Sorokin D.Y."/>
            <person name="Zavarzina D.G."/>
            <person name="Toshchakov S.V."/>
            <person name="Kublanov I.V."/>
        </authorList>
    </citation>
    <scope>NUCLEOTIDE SEQUENCE</scope>
    <source>
        <strain evidence="16">Z-1702</strain>
    </source>
</reference>
<evidence type="ECO:0000313" key="16">
    <source>
        <dbReference type="EMBL" id="MBP3192235.1"/>
    </source>
</evidence>
<gene>
    <name evidence="16" type="ORF">NATSA_06145</name>
</gene>
<keyword evidence="9" id="KW-0560">Oxidoreductase</keyword>
<comment type="cofactor">
    <cofactor evidence="1">
        <name>Mg(2+)</name>
        <dbReference type="ChEBI" id="CHEBI:18420"/>
    </cofactor>
</comment>
<dbReference type="EMBL" id="JAFIDN010000003">
    <property type="protein sequence ID" value="MBP3192235.1"/>
    <property type="molecule type" value="Genomic_DNA"/>
</dbReference>
<dbReference type="InterPro" id="IPR042179">
    <property type="entry name" value="KGD_C_sf"/>
</dbReference>
<dbReference type="InterPro" id="IPR023213">
    <property type="entry name" value="CAT-like_dom_sf"/>
</dbReference>
<accession>A0A8J7RI52</accession>
<keyword evidence="10" id="KW-0786">Thiamine pyrophosphate</keyword>
<comment type="catalytic activity">
    <reaction evidence="12">
        <text>N(6)-[(R)-lipoyl]-L-lysyl-[protein] + 2-oxoglutarate + H(+) = N(6)-[(R)-S(8)-succinyldihydrolipoyl]-L-lysyl-[protein] + CO2</text>
        <dbReference type="Rhea" id="RHEA:12188"/>
        <dbReference type="Rhea" id="RHEA-COMP:10474"/>
        <dbReference type="Rhea" id="RHEA-COMP:20092"/>
        <dbReference type="ChEBI" id="CHEBI:15378"/>
        <dbReference type="ChEBI" id="CHEBI:16526"/>
        <dbReference type="ChEBI" id="CHEBI:16810"/>
        <dbReference type="ChEBI" id="CHEBI:83099"/>
        <dbReference type="ChEBI" id="CHEBI:83120"/>
        <dbReference type="EC" id="1.2.4.2"/>
    </reaction>
</comment>
<evidence type="ECO:0000256" key="3">
    <source>
        <dbReference type="ARBA" id="ARBA00003906"/>
    </source>
</evidence>
<feature type="compositionally biased region" description="Basic and acidic residues" evidence="14">
    <location>
        <begin position="61"/>
        <end position="70"/>
    </location>
</feature>
<dbReference type="GO" id="GO:0006099">
    <property type="term" value="P:tricarboxylic acid cycle"/>
    <property type="evidence" value="ECO:0007669"/>
    <property type="project" value="UniProtKB-UniPathway"/>
</dbReference>
<evidence type="ECO:0000256" key="6">
    <source>
        <dbReference type="ARBA" id="ARBA00012280"/>
    </source>
</evidence>
<evidence type="ECO:0000256" key="7">
    <source>
        <dbReference type="ARBA" id="ARBA00022723"/>
    </source>
</evidence>
<comment type="similarity">
    <text evidence="5">Belongs to the alpha-ketoglutarate dehydrogenase family.</text>
</comment>
<comment type="pathway">
    <text evidence="4">Carbohydrate metabolism; tricarboxylic acid cycle; succinyl-CoA from 2-oxoglutarate (dehydrogenase route): step 1/1.</text>
</comment>
<dbReference type="GO" id="GO:0030976">
    <property type="term" value="F:thiamine pyrophosphate binding"/>
    <property type="evidence" value="ECO:0007669"/>
    <property type="project" value="InterPro"/>
</dbReference>
<dbReference type="GO" id="GO:0005829">
    <property type="term" value="C:cytosol"/>
    <property type="evidence" value="ECO:0007669"/>
    <property type="project" value="TreeGrafter"/>
</dbReference>
<evidence type="ECO:0000259" key="15">
    <source>
        <dbReference type="SMART" id="SM00861"/>
    </source>
</evidence>
<dbReference type="SUPFAM" id="SSF52518">
    <property type="entry name" value="Thiamin diphosphate-binding fold (THDP-binding)"/>
    <property type="match status" value="2"/>
</dbReference>
<dbReference type="InterPro" id="IPR029061">
    <property type="entry name" value="THDP-binding"/>
</dbReference>
<dbReference type="Gene3D" id="3.40.50.11610">
    <property type="entry name" value="Multifunctional 2-oxoglutarate metabolism enzyme, C-terminal domain"/>
    <property type="match status" value="1"/>
</dbReference>
<dbReference type="Pfam" id="PF16870">
    <property type="entry name" value="OxoGdeHyase_C"/>
    <property type="match status" value="1"/>
</dbReference>
<evidence type="ECO:0000256" key="9">
    <source>
        <dbReference type="ARBA" id="ARBA00023002"/>
    </source>
</evidence>
<dbReference type="RefSeq" id="WP_210511125.1">
    <property type="nucleotide sequence ID" value="NZ_JAFIDN010000003.1"/>
</dbReference>
<sequence length="1253" mass="141767">MKKLEAQFGPNAALVEELYEQYLENPESVPDYWRRYFDEMGNGASGTDVAEDTDTATLPAEKMEAPPEDKHKKKAPEKKKPDTKEGRGAPDVSKAKKKKSEKEVTKEPEDRETEQADVKLLKGVAGKIAANMDESLEVPTATSQRVIPVKMLMEDRRIINSYLEKRLEPKASLTHFIAWAIVRALKEYPQLNHHYGEKDNKPARVIPKSVNLGIAIDLPNRDGSRSLLVPNIKDVDKLSFPEFLNAFNNLIDRARNNEVEVEDFENTTISITNPGTIGTVASMPRLMKGQGAIIATGAMNYPAEFQSMSQDLLSHLGISRVMNVTCTYDHRIIQGAESGSFLARIQEFLAGPTDFFESIFEELDIPYEPIPFGVDQYSGFLDGSDNIESDKKAVAVSRLVDRYRRHGHVMAELNPLQFGTGYNPELDFHYHGLTMWDLDRKFYVPYLAGSDKVTTLRNIIDILRKTYCGYIGAEYTHILDIDERSWLRDTMESSTNDPGLSKEEKRRILLKLNQASAFEEFLHKKYIGHKRFSLEGADSLIPMLDYLLERAATYEVSDLVLGMAHRGRLNVLVNTLNKSYKKVFAEFEGNIDPESAMGTGDVKYHLGTTGVHKAGNNHEINMLLMPNPSHLESVNPVVEGAARAIQDKMKTEDAGKKVIPLLIHGDAAFAGQGVVAETLNMSQLEGFRTGGTIHLIINNQIGFTTLPKDGRSTEYAADLAKMILAPIFHVNGDEPEAAIQSIKLALDYRQKFGKDVVIDLICYRKHGHNEGDEPAFTQPGLYKEIDTHPSVRQLYTRELVKRNELTRKETQQIFDEFDELLEAAFKDAKKAQSPGKFTWKQLKRKDKTEKEWSQNLPDTRYDIDKLKKIGYKLNTLPQDFDANPKLLRILAKRSEIVEKNQKKIDWGFAEALAFGSLLVEKQPVRLTGQDSERGTFSHRHSVLHGTSKEQNFVPLNNIDEDQANYKVYNSLLSEFAVMGFEFGYSSLRPEALVLWEAQFGDFNNGAQIIIDQYIAASESKWRQKSGIVLLLPHAYEGQGPEHSSARLERFLQLCADNNIQVANCTTPAQYFHLLRRQALRVDKKPLVIMSPKSLLRHPKVVASIEELAEGRFHEVIPDENTDDSGKTKRLVFCSGKVYYDLEDMRQKEKPDNVAIVRIEQFYPFPDESISKILDRYKNTEQIVWCQEEPQNMGGWQYMEPRMRSMLHDKQKLEYAGRVASASPATGSAQIHAAEQELLVKEGLGIPVDIEEEV</sequence>
<dbReference type="SUPFAM" id="SSF52777">
    <property type="entry name" value="CoA-dependent acyltransferases"/>
    <property type="match status" value="1"/>
</dbReference>
<dbReference type="PIRSF" id="PIRSF000157">
    <property type="entry name" value="Oxoglu_dh_E1"/>
    <property type="match status" value="1"/>
</dbReference>
<keyword evidence="7" id="KW-0479">Metal-binding</keyword>
<dbReference type="Pfam" id="PF00198">
    <property type="entry name" value="2-oxoacid_dh"/>
    <property type="match status" value="1"/>
</dbReference>
<evidence type="ECO:0000256" key="4">
    <source>
        <dbReference type="ARBA" id="ARBA00004813"/>
    </source>
</evidence>